<reference evidence="2 3" key="1">
    <citation type="submission" date="2014-08" db="EMBL/GenBank/DDBJ databases">
        <title>Fervidobacterium pennivorans DYC genome.</title>
        <authorList>
            <person name="Wushke S."/>
        </authorList>
    </citation>
    <scope>NUCLEOTIDE SEQUENCE [LARGE SCALE GENOMIC DNA]</scope>
    <source>
        <strain evidence="2 3">DYC</strain>
    </source>
</reference>
<accession>A0A172T1E3</accession>
<feature type="compositionally biased region" description="Polar residues" evidence="1">
    <location>
        <begin position="49"/>
        <end position="72"/>
    </location>
</feature>
<gene>
    <name evidence="2" type="ORF">JM64_01360</name>
</gene>
<evidence type="ECO:0000313" key="3">
    <source>
        <dbReference type="Proteomes" id="UP000077096"/>
    </source>
</evidence>
<dbReference type="OrthoDB" id="47391at2"/>
<sequence length="108" mass="11853">MAEPISGIQNQTIILRVSHDSSHMVSLQQYAAQAAVAHSAQSVERKAQAQLQSTTNVQSTEQKNVKTATEGRSQGEYIGTQARGGKKQERNEKEILRQDGAHLLDVRV</sequence>
<feature type="compositionally biased region" description="Basic and acidic residues" evidence="1">
    <location>
        <begin position="86"/>
        <end position="96"/>
    </location>
</feature>
<proteinExistence type="predicted"/>
<name>A0A172T1E3_FERPE</name>
<evidence type="ECO:0000313" key="2">
    <source>
        <dbReference type="EMBL" id="ANE40810.1"/>
    </source>
</evidence>
<dbReference type="AlphaFoldDB" id="A0A172T1E3"/>
<evidence type="ECO:0000256" key="1">
    <source>
        <dbReference type="SAM" id="MobiDB-lite"/>
    </source>
</evidence>
<dbReference type="EMBL" id="CP011393">
    <property type="protein sequence ID" value="ANE40810.1"/>
    <property type="molecule type" value="Genomic_DNA"/>
</dbReference>
<dbReference type="PATRIC" id="fig|93466.3.peg.311"/>
<dbReference type="KEGG" id="fng:JM64_01360"/>
<organism evidence="2 3">
    <name type="scientific">Fervidobacterium pennivorans</name>
    <dbReference type="NCBI Taxonomy" id="93466"/>
    <lineage>
        <taxon>Bacteria</taxon>
        <taxon>Thermotogati</taxon>
        <taxon>Thermotogota</taxon>
        <taxon>Thermotogae</taxon>
        <taxon>Thermotogales</taxon>
        <taxon>Fervidobacteriaceae</taxon>
        <taxon>Fervidobacterium</taxon>
    </lineage>
</organism>
<feature type="region of interest" description="Disordered" evidence="1">
    <location>
        <begin position="47"/>
        <end position="96"/>
    </location>
</feature>
<dbReference type="Proteomes" id="UP000077096">
    <property type="component" value="Chromosome"/>
</dbReference>
<protein>
    <submittedName>
        <fullName evidence="2">Uncharacterized protein</fullName>
    </submittedName>
</protein>